<gene>
    <name evidence="1" type="ORF">ALC53_05377</name>
</gene>
<dbReference type="EMBL" id="KQ976465">
    <property type="protein sequence ID" value="KYM84284.1"/>
    <property type="molecule type" value="Genomic_DNA"/>
</dbReference>
<proteinExistence type="predicted"/>
<keyword evidence="2" id="KW-1185">Reference proteome</keyword>
<sequence length="186" mass="21046">MGLIGYDCGGEGFNITTLSLLNIGECNMENMHSHVSIVHNGRRESLQEIGKQDCKRLHKANTIRITNNGYGTWDNTCCVHECTIAQASNIDVCEYRLAQDSRSKVTIENLDIFLYVNSKFIYVEKYVKTQLTQLYRDMEQKCALERQILKNALTLANIASDEIAYQITRKPGYIAVTGDNPLGKMQ</sequence>
<name>A0A195BIX0_9HYME</name>
<dbReference type="Pfam" id="PF24664">
    <property type="entry name" value="Monjiviricetes_fusion"/>
    <property type="match status" value="3"/>
</dbReference>
<evidence type="ECO:0000313" key="1">
    <source>
        <dbReference type="EMBL" id="KYM84284.1"/>
    </source>
</evidence>
<protein>
    <submittedName>
        <fullName evidence="1">Uncharacterized protein</fullName>
    </submittedName>
</protein>
<dbReference type="Proteomes" id="UP000078540">
    <property type="component" value="Unassembled WGS sequence"/>
</dbReference>
<organism evidence="1 2">
    <name type="scientific">Atta colombica</name>
    <dbReference type="NCBI Taxonomy" id="520822"/>
    <lineage>
        <taxon>Eukaryota</taxon>
        <taxon>Metazoa</taxon>
        <taxon>Ecdysozoa</taxon>
        <taxon>Arthropoda</taxon>
        <taxon>Hexapoda</taxon>
        <taxon>Insecta</taxon>
        <taxon>Pterygota</taxon>
        <taxon>Neoptera</taxon>
        <taxon>Endopterygota</taxon>
        <taxon>Hymenoptera</taxon>
        <taxon>Apocrita</taxon>
        <taxon>Aculeata</taxon>
        <taxon>Formicoidea</taxon>
        <taxon>Formicidae</taxon>
        <taxon>Myrmicinae</taxon>
        <taxon>Atta</taxon>
    </lineage>
</organism>
<evidence type="ECO:0000313" key="2">
    <source>
        <dbReference type="Proteomes" id="UP000078540"/>
    </source>
</evidence>
<dbReference type="AlphaFoldDB" id="A0A195BIX0"/>
<accession>A0A195BIX0</accession>
<reference evidence="1 2" key="1">
    <citation type="submission" date="2015-09" db="EMBL/GenBank/DDBJ databases">
        <title>Atta colombica WGS genome.</title>
        <authorList>
            <person name="Nygaard S."/>
            <person name="Hu H."/>
            <person name="Boomsma J."/>
            <person name="Zhang G."/>
        </authorList>
    </citation>
    <scope>NUCLEOTIDE SEQUENCE [LARGE SCALE GENOMIC DNA]</scope>
    <source>
        <strain evidence="1">Treedump-2</strain>
        <tissue evidence="1">Whole body</tissue>
    </source>
</reference>